<sequence length="651" mass="75818">MFIYVVLIYKAIPYKLTVIQHQGDYILPAYKHAHFHRRYKQQTGSLFILNNEKISDNSLHGVQNIPDAHYVQIAESVRSMVDGIKMSIEQGASWIYLPSSNQHLRQTLTKFNYKNELSSLIYSGPNKNDVSFHFIAQKFNNPDDFKRTYDFGKYGTPSIQTLFQVDPQQFKSMDYRAPPVTVRTSPLYPFTQQNTLYSYKAFWALIPLQVNSAIWSLWTGRLLMELEDYMAFYAPPDVGIQGISEEHSLHEFGEMRRASLNWKCDERVTFFTCMVDLSQVLKDKAIFTDDDVSMVTRWIEELLSSGYSEPQRKTQNTKIHFLNKMLFWPSNGVAKKLSKTEIFNGTCSKSIDNCDTVKPIDNVRFNDVLLIIVINMPGYYHVIDYMESLYKPIFPQRLYCSSNMTSLNQFYRNLKYKEISFIEVSFFHGQFGHQCIQKAHQLKYDVIGYLHLSDDVMVNLWNLASLPLDRIWFQHDMKVGKFTDKTVADVASKPNWWPWGSSIGINGVKKAFSQLINVTNSNLPMSDKVHSFFKTLATNAGGSSRAFYQASDIHYVPIHMADDYVYFVDYFNKNRVHLEITVPTVLNGLTPNKNIVKLPGNYLWHEKRRAYREVYKQSDVFLHPMKLASCMKNPTCYQFYCKNYISCWYNV</sequence>
<accession>A0AAN8PCS2</accession>
<reference evidence="1 2" key="1">
    <citation type="submission" date="2024-01" db="EMBL/GenBank/DDBJ databases">
        <title>The genome of the rayed Mediterranean limpet Patella caerulea (Linnaeus, 1758).</title>
        <authorList>
            <person name="Anh-Thu Weber A."/>
            <person name="Halstead-Nussloch G."/>
        </authorList>
    </citation>
    <scope>NUCLEOTIDE SEQUENCE [LARGE SCALE GENOMIC DNA]</scope>
    <source>
        <strain evidence="1">AATW-2023a</strain>
        <tissue evidence="1">Whole specimen</tissue>
    </source>
</reference>
<organism evidence="1 2">
    <name type="scientific">Patella caerulea</name>
    <name type="common">Rayed Mediterranean limpet</name>
    <dbReference type="NCBI Taxonomy" id="87958"/>
    <lineage>
        <taxon>Eukaryota</taxon>
        <taxon>Metazoa</taxon>
        <taxon>Spiralia</taxon>
        <taxon>Lophotrochozoa</taxon>
        <taxon>Mollusca</taxon>
        <taxon>Gastropoda</taxon>
        <taxon>Patellogastropoda</taxon>
        <taxon>Patelloidea</taxon>
        <taxon>Patellidae</taxon>
        <taxon>Patella</taxon>
    </lineage>
</organism>
<dbReference type="PANTHER" id="PTHR31362">
    <property type="entry name" value="GLYCOSYLTRANSFERASE STELLO1-RELATED"/>
    <property type="match status" value="1"/>
</dbReference>
<proteinExistence type="predicted"/>
<dbReference type="InterPro" id="IPR005049">
    <property type="entry name" value="STL-like"/>
</dbReference>
<name>A0AAN8PCS2_PATCE</name>
<protein>
    <submittedName>
        <fullName evidence="1">Uncharacterized protein</fullName>
    </submittedName>
</protein>
<dbReference type="PANTHER" id="PTHR31362:SF0">
    <property type="entry name" value="EXOSTOSIN DOMAIN-CONTAINING PROTEIN-RELATED"/>
    <property type="match status" value="1"/>
</dbReference>
<keyword evidence="2" id="KW-1185">Reference proteome</keyword>
<dbReference type="Proteomes" id="UP001347796">
    <property type="component" value="Unassembled WGS sequence"/>
</dbReference>
<dbReference type="EMBL" id="JAZGQO010000011">
    <property type="protein sequence ID" value="KAK6173264.1"/>
    <property type="molecule type" value="Genomic_DNA"/>
</dbReference>
<dbReference type="AlphaFoldDB" id="A0AAN8PCS2"/>
<evidence type="ECO:0000313" key="2">
    <source>
        <dbReference type="Proteomes" id="UP001347796"/>
    </source>
</evidence>
<gene>
    <name evidence="1" type="ORF">SNE40_016747</name>
</gene>
<comment type="caution">
    <text evidence="1">The sequence shown here is derived from an EMBL/GenBank/DDBJ whole genome shotgun (WGS) entry which is preliminary data.</text>
</comment>
<evidence type="ECO:0000313" key="1">
    <source>
        <dbReference type="EMBL" id="KAK6173264.1"/>
    </source>
</evidence>